<evidence type="ECO:0000256" key="1">
    <source>
        <dbReference type="SAM" id="SignalP"/>
    </source>
</evidence>
<comment type="caution">
    <text evidence="2">The sequence shown here is derived from an EMBL/GenBank/DDBJ whole genome shotgun (WGS) entry which is preliminary data.</text>
</comment>
<evidence type="ECO:0008006" key="4">
    <source>
        <dbReference type="Google" id="ProtNLM"/>
    </source>
</evidence>
<organism evidence="2 3">
    <name type="scientific">Clitoria ternatea</name>
    <name type="common">Butterfly pea</name>
    <dbReference type="NCBI Taxonomy" id="43366"/>
    <lineage>
        <taxon>Eukaryota</taxon>
        <taxon>Viridiplantae</taxon>
        <taxon>Streptophyta</taxon>
        <taxon>Embryophyta</taxon>
        <taxon>Tracheophyta</taxon>
        <taxon>Spermatophyta</taxon>
        <taxon>Magnoliopsida</taxon>
        <taxon>eudicotyledons</taxon>
        <taxon>Gunneridae</taxon>
        <taxon>Pentapetalae</taxon>
        <taxon>rosids</taxon>
        <taxon>fabids</taxon>
        <taxon>Fabales</taxon>
        <taxon>Fabaceae</taxon>
        <taxon>Papilionoideae</taxon>
        <taxon>50 kb inversion clade</taxon>
        <taxon>NPAAA clade</taxon>
        <taxon>indigoferoid/millettioid clade</taxon>
        <taxon>Phaseoleae</taxon>
        <taxon>Clitoria</taxon>
    </lineage>
</organism>
<gene>
    <name evidence="2" type="ORF">RJT34_20294</name>
</gene>
<evidence type="ECO:0000313" key="2">
    <source>
        <dbReference type="EMBL" id="KAK7285520.1"/>
    </source>
</evidence>
<keyword evidence="1" id="KW-0732">Signal</keyword>
<protein>
    <recommendedName>
        <fullName evidence="4">Cyclotide</fullName>
    </recommendedName>
</protein>
<dbReference type="EMBL" id="JAYKXN010000005">
    <property type="protein sequence ID" value="KAK7285520.1"/>
    <property type="molecule type" value="Genomic_DNA"/>
</dbReference>
<name>A0AAN9ISL0_CLITE</name>
<feature type="signal peptide" evidence="1">
    <location>
        <begin position="1"/>
        <end position="24"/>
    </location>
</feature>
<dbReference type="AlphaFoldDB" id="A0AAN9ISL0"/>
<keyword evidence="3" id="KW-1185">Reference proteome</keyword>
<reference evidence="2 3" key="1">
    <citation type="submission" date="2024-01" db="EMBL/GenBank/DDBJ databases">
        <title>The genomes of 5 underutilized Papilionoideae crops provide insights into root nodulation and disease resistance.</title>
        <authorList>
            <person name="Yuan L."/>
        </authorList>
    </citation>
    <scope>NUCLEOTIDE SEQUENCE [LARGE SCALE GENOMIC DNA]</scope>
    <source>
        <strain evidence="2">LY-2023</strain>
        <tissue evidence="2">Leaf</tissue>
    </source>
</reference>
<dbReference type="Proteomes" id="UP001359559">
    <property type="component" value="Unassembled WGS sequence"/>
</dbReference>
<accession>A0AAN9ISL0</accession>
<proteinExistence type="predicted"/>
<evidence type="ECO:0000313" key="3">
    <source>
        <dbReference type="Proteomes" id="UP001359559"/>
    </source>
</evidence>
<sequence length="97" mass="10874">MGILRRKHFTLLFLFTFFIPPLHPFTLASTAETTTLLYKGCSKQKLQDPKFPSRLDKLYGDSSEGPVQRLLPSVRGCWVPVGSSNPIVIQGLWVPEG</sequence>
<feature type="chain" id="PRO_5043051780" description="Cyclotide" evidence="1">
    <location>
        <begin position="25"/>
        <end position="97"/>
    </location>
</feature>